<dbReference type="SUPFAM" id="SSF54862">
    <property type="entry name" value="4Fe-4S ferredoxins"/>
    <property type="match status" value="1"/>
</dbReference>
<proteinExistence type="predicted"/>
<evidence type="ECO:0000259" key="5">
    <source>
        <dbReference type="PROSITE" id="PS51379"/>
    </source>
</evidence>
<dbReference type="GO" id="GO:0046872">
    <property type="term" value="F:metal ion binding"/>
    <property type="evidence" value="ECO:0007669"/>
    <property type="project" value="UniProtKB-KW"/>
</dbReference>
<reference evidence="6 7" key="1">
    <citation type="submission" date="2019-03" db="EMBL/GenBank/DDBJ databases">
        <title>Genomic Encyclopedia of Type Strains, Phase IV (KMG-IV): sequencing the most valuable type-strain genomes for metagenomic binning, comparative biology and taxonomic classification.</title>
        <authorList>
            <person name="Goeker M."/>
        </authorList>
    </citation>
    <scope>NUCLEOTIDE SEQUENCE [LARGE SCALE GENOMIC DNA]</scope>
    <source>
        <strain evidence="6 7">DSM 100013</strain>
    </source>
</reference>
<dbReference type="Pfam" id="PF12838">
    <property type="entry name" value="Fer4_7"/>
    <property type="match status" value="1"/>
</dbReference>
<dbReference type="EMBL" id="SLYC01000010">
    <property type="protein sequence ID" value="TCQ03234.1"/>
    <property type="molecule type" value="Genomic_DNA"/>
</dbReference>
<keyword evidence="7" id="KW-1185">Reference proteome</keyword>
<sequence>MEHKYLKNVVTLSLDVNQCIGCNMCINVCPHEVFTTSDKKVQIHNKDKCMECGACAKNCPVAAIDVKSGVGCAYAIIVGKITGREPDCGCSDEIDCC</sequence>
<dbReference type="InterPro" id="IPR050572">
    <property type="entry name" value="Fe-S_Ferredoxin"/>
</dbReference>
<keyword evidence="4" id="KW-0411">Iron-sulfur</keyword>
<name>A0A4V2T3Z0_9FIRM</name>
<evidence type="ECO:0000256" key="4">
    <source>
        <dbReference type="ARBA" id="ARBA00023014"/>
    </source>
</evidence>
<dbReference type="Proteomes" id="UP000295504">
    <property type="component" value="Unassembled WGS sequence"/>
</dbReference>
<dbReference type="PANTHER" id="PTHR43687:SF4">
    <property type="entry name" value="BLR5484 PROTEIN"/>
    <property type="match status" value="1"/>
</dbReference>
<protein>
    <submittedName>
        <fullName evidence="6">4Fe-4S dicluster protein</fullName>
    </submittedName>
</protein>
<dbReference type="AlphaFoldDB" id="A0A4V2T3Z0"/>
<keyword evidence="3" id="KW-0408">Iron</keyword>
<accession>A0A4V2T3Z0</accession>
<dbReference type="PANTHER" id="PTHR43687">
    <property type="entry name" value="ADENYLYLSULFATE REDUCTASE, BETA SUBUNIT"/>
    <property type="match status" value="1"/>
</dbReference>
<dbReference type="PROSITE" id="PS00198">
    <property type="entry name" value="4FE4S_FER_1"/>
    <property type="match status" value="1"/>
</dbReference>
<feature type="domain" description="4Fe-4S ferredoxin-type" evidence="5">
    <location>
        <begin position="39"/>
        <end position="69"/>
    </location>
</feature>
<dbReference type="GO" id="GO:0051539">
    <property type="term" value="F:4 iron, 4 sulfur cluster binding"/>
    <property type="evidence" value="ECO:0007669"/>
    <property type="project" value="UniProtKB-KW"/>
</dbReference>
<dbReference type="NCBIfam" id="NF040864">
    <property type="entry name" value="HgcB_ferredoxin"/>
    <property type="match status" value="1"/>
</dbReference>
<dbReference type="RefSeq" id="WP_132848058.1">
    <property type="nucleotide sequence ID" value="NZ_CP058648.1"/>
</dbReference>
<evidence type="ECO:0000256" key="2">
    <source>
        <dbReference type="ARBA" id="ARBA00022723"/>
    </source>
</evidence>
<dbReference type="Gene3D" id="3.30.70.20">
    <property type="match status" value="2"/>
</dbReference>
<comment type="caution">
    <text evidence="6">The sequence shown here is derived from an EMBL/GenBank/DDBJ whole genome shotgun (WGS) entry which is preliminary data.</text>
</comment>
<evidence type="ECO:0000313" key="7">
    <source>
        <dbReference type="Proteomes" id="UP000295504"/>
    </source>
</evidence>
<feature type="domain" description="4Fe-4S ferredoxin-type" evidence="5">
    <location>
        <begin position="10"/>
        <end position="38"/>
    </location>
</feature>
<dbReference type="PROSITE" id="PS51379">
    <property type="entry name" value="4FE4S_FER_2"/>
    <property type="match status" value="2"/>
</dbReference>
<evidence type="ECO:0000313" key="6">
    <source>
        <dbReference type="EMBL" id="TCQ03234.1"/>
    </source>
</evidence>
<keyword evidence="2" id="KW-0479">Metal-binding</keyword>
<dbReference type="InterPro" id="IPR017896">
    <property type="entry name" value="4Fe4S_Fe-S-bd"/>
</dbReference>
<evidence type="ECO:0000256" key="3">
    <source>
        <dbReference type="ARBA" id="ARBA00023004"/>
    </source>
</evidence>
<keyword evidence="1" id="KW-0004">4Fe-4S</keyword>
<evidence type="ECO:0000256" key="1">
    <source>
        <dbReference type="ARBA" id="ARBA00022485"/>
    </source>
</evidence>
<dbReference type="OrthoDB" id="9804603at2"/>
<dbReference type="InterPro" id="IPR017900">
    <property type="entry name" value="4Fe4S_Fe_S_CS"/>
</dbReference>
<organism evidence="6 7">
    <name type="scientific">Serpentinicella alkaliphila</name>
    <dbReference type="NCBI Taxonomy" id="1734049"/>
    <lineage>
        <taxon>Bacteria</taxon>
        <taxon>Bacillati</taxon>
        <taxon>Bacillota</taxon>
        <taxon>Clostridia</taxon>
        <taxon>Peptostreptococcales</taxon>
        <taxon>Natronincolaceae</taxon>
        <taxon>Serpentinicella</taxon>
    </lineage>
</organism>
<gene>
    <name evidence="6" type="ORF">EDD79_101022</name>
</gene>